<dbReference type="Proteomes" id="UP000324222">
    <property type="component" value="Unassembled WGS sequence"/>
</dbReference>
<reference evidence="1 2" key="1">
    <citation type="submission" date="2019-05" db="EMBL/GenBank/DDBJ databases">
        <title>Another draft genome of Portunus trituberculatus and its Hox gene families provides insights of decapod evolution.</title>
        <authorList>
            <person name="Jeong J.-H."/>
            <person name="Song I."/>
            <person name="Kim S."/>
            <person name="Choi T."/>
            <person name="Kim D."/>
            <person name="Ryu S."/>
            <person name="Kim W."/>
        </authorList>
    </citation>
    <scope>NUCLEOTIDE SEQUENCE [LARGE SCALE GENOMIC DNA]</scope>
    <source>
        <tissue evidence="1">Muscle</tissue>
    </source>
</reference>
<gene>
    <name evidence="1" type="ORF">E2C01_022218</name>
</gene>
<evidence type="ECO:0000313" key="1">
    <source>
        <dbReference type="EMBL" id="MPC29002.1"/>
    </source>
</evidence>
<organism evidence="1 2">
    <name type="scientific">Portunus trituberculatus</name>
    <name type="common">Swimming crab</name>
    <name type="synonym">Neptunus trituberculatus</name>
    <dbReference type="NCBI Taxonomy" id="210409"/>
    <lineage>
        <taxon>Eukaryota</taxon>
        <taxon>Metazoa</taxon>
        <taxon>Ecdysozoa</taxon>
        <taxon>Arthropoda</taxon>
        <taxon>Crustacea</taxon>
        <taxon>Multicrustacea</taxon>
        <taxon>Malacostraca</taxon>
        <taxon>Eumalacostraca</taxon>
        <taxon>Eucarida</taxon>
        <taxon>Decapoda</taxon>
        <taxon>Pleocyemata</taxon>
        <taxon>Brachyura</taxon>
        <taxon>Eubrachyura</taxon>
        <taxon>Portunoidea</taxon>
        <taxon>Portunidae</taxon>
        <taxon>Portuninae</taxon>
        <taxon>Portunus</taxon>
    </lineage>
</organism>
<name>A0A5B7E4S9_PORTR</name>
<sequence>MTWSAMASVPVPSDYARSAQLYAFAVLSGVYTTCDRSRAVVRAAGHWCASVPPVLGGKVKCIKMECRNDSPDHWEQINIQVGNIITTVLAGHDL</sequence>
<keyword evidence="2" id="KW-1185">Reference proteome</keyword>
<proteinExistence type="predicted"/>
<dbReference type="EMBL" id="VSRR010001999">
    <property type="protein sequence ID" value="MPC29002.1"/>
    <property type="molecule type" value="Genomic_DNA"/>
</dbReference>
<dbReference type="AlphaFoldDB" id="A0A5B7E4S9"/>
<protein>
    <submittedName>
        <fullName evidence="1">Uncharacterized protein</fullName>
    </submittedName>
</protein>
<evidence type="ECO:0000313" key="2">
    <source>
        <dbReference type="Proteomes" id="UP000324222"/>
    </source>
</evidence>
<accession>A0A5B7E4S9</accession>
<comment type="caution">
    <text evidence="1">The sequence shown here is derived from an EMBL/GenBank/DDBJ whole genome shotgun (WGS) entry which is preliminary data.</text>
</comment>